<name>A0A9P5Z3J6_9AGAR</name>
<sequence length="64" mass="7218">MHDVLPPSFSRPLRLASAFSSLSAPSLLIRALLRYMYASLRTRETSYSIARVHSWLITGRRLAG</sequence>
<reference evidence="2" key="1">
    <citation type="submission" date="2020-11" db="EMBL/GenBank/DDBJ databases">
        <authorList>
            <consortium name="DOE Joint Genome Institute"/>
            <person name="Ahrendt S."/>
            <person name="Riley R."/>
            <person name="Andreopoulos W."/>
            <person name="Labutti K."/>
            <person name="Pangilinan J."/>
            <person name="Ruiz-Duenas F.J."/>
            <person name="Barrasa J.M."/>
            <person name="Sanchez-Garcia M."/>
            <person name="Camarero S."/>
            <person name="Miyauchi S."/>
            <person name="Serrano A."/>
            <person name="Linde D."/>
            <person name="Babiker R."/>
            <person name="Drula E."/>
            <person name="Ayuso-Fernandez I."/>
            <person name="Pacheco R."/>
            <person name="Padilla G."/>
            <person name="Ferreira P."/>
            <person name="Barriuso J."/>
            <person name="Kellner H."/>
            <person name="Castanera R."/>
            <person name="Alfaro M."/>
            <person name="Ramirez L."/>
            <person name="Pisabarro A.G."/>
            <person name="Kuo A."/>
            <person name="Tritt A."/>
            <person name="Lipzen A."/>
            <person name="He G."/>
            <person name="Yan M."/>
            <person name="Ng V."/>
            <person name="Cullen D."/>
            <person name="Martin F."/>
            <person name="Rosso M.-N."/>
            <person name="Henrissat B."/>
            <person name="Hibbett D."/>
            <person name="Martinez A.T."/>
            <person name="Grigoriev I.V."/>
        </authorList>
    </citation>
    <scope>NUCLEOTIDE SEQUENCE</scope>
    <source>
        <strain evidence="2">CIRM-BRFM 674</strain>
    </source>
</reference>
<dbReference type="AlphaFoldDB" id="A0A9P5Z3J6"/>
<keyword evidence="1" id="KW-0812">Transmembrane</keyword>
<accession>A0A9P5Z3J6</accession>
<comment type="caution">
    <text evidence="2">The sequence shown here is derived from an EMBL/GenBank/DDBJ whole genome shotgun (WGS) entry which is preliminary data.</text>
</comment>
<evidence type="ECO:0000313" key="3">
    <source>
        <dbReference type="Proteomes" id="UP000807469"/>
    </source>
</evidence>
<feature type="transmembrane region" description="Helical" evidence="1">
    <location>
        <begin position="12"/>
        <end position="33"/>
    </location>
</feature>
<feature type="non-terminal residue" evidence="2">
    <location>
        <position position="64"/>
    </location>
</feature>
<organism evidence="2 3">
    <name type="scientific">Pholiota conissans</name>
    <dbReference type="NCBI Taxonomy" id="109636"/>
    <lineage>
        <taxon>Eukaryota</taxon>
        <taxon>Fungi</taxon>
        <taxon>Dikarya</taxon>
        <taxon>Basidiomycota</taxon>
        <taxon>Agaricomycotina</taxon>
        <taxon>Agaricomycetes</taxon>
        <taxon>Agaricomycetidae</taxon>
        <taxon>Agaricales</taxon>
        <taxon>Agaricineae</taxon>
        <taxon>Strophariaceae</taxon>
        <taxon>Pholiota</taxon>
    </lineage>
</organism>
<evidence type="ECO:0000256" key="1">
    <source>
        <dbReference type="SAM" id="Phobius"/>
    </source>
</evidence>
<proteinExistence type="predicted"/>
<protein>
    <submittedName>
        <fullName evidence="2">Uncharacterized protein</fullName>
    </submittedName>
</protein>
<evidence type="ECO:0000313" key="2">
    <source>
        <dbReference type="EMBL" id="KAF9479225.1"/>
    </source>
</evidence>
<keyword evidence="1" id="KW-1133">Transmembrane helix</keyword>
<keyword evidence="1" id="KW-0472">Membrane</keyword>
<dbReference type="Proteomes" id="UP000807469">
    <property type="component" value="Unassembled WGS sequence"/>
</dbReference>
<gene>
    <name evidence="2" type="ORF">BDN70DRAFT_878991</name>
</gene>
<keyword evidence="3" id="KW-1185">Reference proteome</keyword>
<dbReference type="EMBL" id="MU155217">
    <property type="protein sequence ID" value="KAF9479225.1"/>
    <property type="molecule type" value="Genomic_DNA"/>
</dbReference>